<protein>
    <recommendedName>
        <fullName evidence="1">DJ-1/PfpI domain-containing protein</fullName>
    </recommendedName>
</protein>
<dbReference type="PANTHER" id="PTHR43130">
    <property type="entry name" value="ARAC-FAMILY TRANSCRIPTIONAL REGULATOR"/>
    <property type="match status" value="1"/>
</dbReference>
<feature type="domain" description="DJ-1/PfpI" evidence="1">
    <location>
        <begin position="11"/>
        <end position="184"/>
    </location>
</feature>
<dbReference type="GeneID" id="19113369"/>
<name>M2N2W0_BAUPA</name>
<evidence type="ECO:0000259" key="1">
    <source>
        <dbReference type="Pfam" id="PF01965"/>
    </source>
</evidence>
<dbReference type="InterPro" id="IPR052158">
    <property type="entry name" value="INH-QAR"/>
</dbReference>
<dbReference type="eggNOG" id="ENOG502S46I">
    <property type="taxonomic scope" value="Eukaryota"/>
</dbReference>
<dbReference type="STRING" id="717646.M2N2W0"/>
<dbReference type="CDD" id="cd03139">
    <property type="entry name" value="GATase1_PfpI_2"/>
    <property type="match status" value="1"/>
</dbReference>
<keyword evidence="3" id="KW-1185">Reference proteome</keyword>
<dbReference type="RefSeq" id="XP_007679849.1">
    <property type="nucleotide sequence ID" value="XM_007681659.1"/>
</dbReference>
<dbReference type="PANTHER" id="PTHR43130:SF15">
    <property type="entry name" value="THIJ_PFPI FAMILY PROTEIN (AFU_ORTHOLOGUE AFUA_5G14240)"/>
    <property type="match status" value="1"/>
</dbReference>
<organism evidence="2 3">
    <name type="scientific">Baudoinia panamericana (strain UAMH 10762)</name>
    <name type="common">Angels' share fungus</name>
    <name type="synonym">Baudoinia compniacensis (strain UAMH 10762)</name>
    <dbReference type="NCBI Taxonomy" id="717646"/>
    <lineage>
        <taxon>Eukaryota</taxon>
        <taxon>Fungi</taxon>
        <taxon>Dikarya</taxon>
        <taxon>Ascomycota</taxon>
        <taxon>Pezizomycotina</taxon>
        <taxon>Dothideomycetes</taxon>
        <taxon>Dothideomycetidae</taxon>
        <taxon>Mycosphaerellales</taxon>
        <taxon>Teratosphaeriaceae</taxon>
        <taxon>Baudoinia</taxon>
    </lineage>
</organism>
<dbReference type="KEGG" id="bcom:BAUCODRAFT_37898"/>
<dbReference type="AlphaFoldDB" id="M2N2W0"/>
<dbReference type="Proteomes" id="UP000011761">
    <property type="component" value="Unassembled WGS sequence"/>
</dbReference>
<dbReference type="EMBL" id="KB445561">
    <property type="protein sequence ID" value="EMC92990.1"/>
    <property type="molecule type" value="Genomic_DNA"/>
</dbReference>
<dbReference type="Gene3D" id="3.40.50.880">
    <property type="match status" value="1"/>
</dbReference>
<gene>
    <name evidence="2" type="ORF">BAUCODRAFT_37898</name>
</gene>
<reference evidence="2 3" key="1">
    <citation type="journal article" date="2012" name="PLoS Pathog.">
        <title>Diverse lifestyles and strategies of plant pathogenesis encoded in the genomes of eighteen Dothideomycetes fungi.</title>
        <authorList>
            <person name="Ohm R.A."/>
            <person name="Feau N."/>
            <person name="Henrissat B."/>
            <person name="Schoch C.L."/>
            <person name="Horwitz B.A."/>
            <person name="Barry K.W."/>
            <person name="Condon B.J."/>
            <person name="Copeland A.C."/>
            <person name="Dhillon B."/>
            <person name="Glaser F."/>
            <person name="Hesse C.N."/>
            <person name="Kosti I."/>
            <person name="LaButti K."/>
            <person name="Lindquist E.A."/>
            <person name="Lucas S."/>
            <person name="Salamov A.A."/>
            <person name="Bradshaw R.E."/>
            <person name="Ciuffetti L."/>
            <person name="Hamelin R.C."/>
            <person name="Kema G.H.J."/>
            <person name="Lawrence C."/>
            <person name="Scott J.A."/>
            <person name="Spatafora J.W."/>
            <person name="Turgeon B.G."/>
            <person name="de Wit P.J.G.M."/>
            <person name="Zhong S."/>
            <person name="Goodwin S.B."/>
            <person name="Grigoriev I.V."/>
        </authorList>
    </citation>
    <scope>NUCLEOTIDE SEQUENCE [LARGE SCALE GENOMIC DNA]</scope>
    <source>
        <strain evidence="2 3">UAMH 10762</strain>
    </source>
</reference>
<dbReference type="Pfam" id="PF01965">
    <property type="entry name" value="DJ-1_PfpI"/>
    <property type="match status" value="1"/>
</dbReference>
<proteinExistence type="predicted"/>
<evidence type="ECO:0000313" key="3">
    <source>
        <dbReference type="Proteomes" id="UP000011761"/>
    </source>
</evidence>
<accession>M2N2W0</accession>
<dbReference type="InterPro" id="IPR002818">
    <property type="entry name" value="DJ-1/PfpI"/>
</dbReference>
<dbReference type="InterPro" id="IPR029062">
    <property type="entry name" value="Class_I_gatase-like"/>
</dbReference>
<dbReference type="HOGENOM" id="CLU_000445_44_8_1"/>
<dbReference type="OrthoDB" id="543156at2759"/>
<evidence type="ECO:0000313" key="2">
    <source>
        <dbReference type="EMBL" id="EMC92990.1"/>
    </source>
</evidence>
<dbReference type="OMA" id="MEYEWHE"/>
<sequence>MSNAKPKAYGVLLYQDFEVLDAAGPIEALNCLVRFPGFEDLTFSYVAKSKDVIVPGPSTQDNFRARQQYLPSHTFAEKPEIDVLIVPGGMGMVGDLPELQDYIRKAYRGEGGYKKLHSIISVCTGSVLMARSGILDGQRATGNKDAWDVVTSSGPKTHWIAQARWTNSENIWSTSGVSAGADGMLAWMEEVYGSEVVDKVVDTMEWIRAKGPEDDPFAVKHGCQDVLPQA</sequence>
<dbReference type="SUPFAM" id="SSF52317">
    <property type="entry name" value="Class I glutamine amidotransferase-like"/>
    <property type="match status" value="1"/>
</dbReference>